<dbReference type="AlphaFoldDB" id="A0ABD0KXQ5"/>
<comment type="caution">
    <text evidence="1">The sequence shown here is derived from an EMBL/GenBank/DDBJ whole genome shotgun (WGS) entry which is preliminary data.</text>
</comment>
<organism evidence="1 2">
    <name type="scientific">Batillaria attramentaria</name>
    <dbReference type="NCBI Taxonomy" id="370345"/>
    <lineage>
        <taxon>Eukaryota</taxon>
        <taxon>Metazoa</taxon>
        <taxon>Spiralia</taxon>
        <taxon>Lophotrochozoa</taxon>
        <taxon>Mollusca</taxon>
        <taxon>Gastropoda</taxon>
        <taxon>Caenogastropoda</taxon>
        <taxon>Sorbeoconcha</taxon>
        <taxon>Cerithioidea</taxon>
        <taxon>Batillariidae</taxon>
        <taxon>Batillaria</taxon>
    </lineage>
</organism>
<gene>
    <name evidence="1" type="ORF">BaRGS_00017057</name>
</gene>
<dbReference type="EMBL" id="JACVVK020000112">
    <property type="protein sequence ID" value="KAK7491604.1"/>
    <property type="molecule type" value="Genomic_DNA"/>
</dbReference>
<dbReference type="Proteomes" id="UP001519460">
    <property type="component" value="Unassembled WGS sequence"/>
</dbReference>
<evidence type="ECO:0000313" key="1">
    <source>
        <dbReference type="EMBL" id="KAK7491604.1"/>
    </source>
</evidence>
<sequence length="111" mass="12208">MYSEVFQTTLSTKQDQLQGRRGYSRGKAVVGRLEASGAGISTKSSNSSMDWFQGGVFIITMDTRCEADMELYGHWKTTNIGTPRSKVATASHYRHGTVFALEVTAHVGQTQ</sequence>
<name>A0ABD0KXQ5_9CAEN</name>
<proteinExistence type="predicted"/>
<accession>A0ABD0KXQ5</accession>
<keyword evidence="2" id="KW-1185">Reference proteome</keyword>
<evidence type="ECO:0000313" key="2">
    <source>
        <dbReference type="Proteomes" id="UP001519460"/>
    </source>
</evidence>
<protein>
    <submittedName>
        <fullName evidence="1">Uncharacterized protein</fullName>
    </submittedName>
</protein>
<reference evidence="1 2" key="1">
    <citation type="journal article" date="2023" name="Sci. Data">
        <title>Genome assembly of the Korean intertidal mud-creeper Batillaria attramentaria.</title>
        <authorList>
            <person name="Patra A.K."/>
            <person name="Ho P.T."/>
            <person name="Jun S."/>
            <person name="Lee S.J."/>
            <person name="Kim Y."/>
            <person name="Won Y.J."/>
        </authorList>
    </citation>
    <scope>NUCLEOTIDE SEQUENCE [LARGE SCALE GENOMIC DNA]</scope>
    <source>
        <strain evidence="1">Wonlab-2016</strain>
    </source>
</reference>